<dbReference type="Proteomes" id="UP000070463">
    <property type="component" value="Unassembled WGS sequence"/>
</dbReference>
<protein>
    <recommendedName>
        <fullName evidence="1">Transposase IS4-like domain-containing protein</fullName>
    </recommendedName>
</protein>
<proteinExistence type="predicted"/>
<dbReference type="GO" id="GO:0006313">
    <property type="term" value="P:DNA transposition"/>
    <property type="evidence" value="ECO:0007669"/>
    <property type="project" value="InterPro"/>
</dbReference>
<dbReference type="AlphaFoldDB" id="A0A133UUN4"/>
<evidence type="ECO:0000313" key="2">
    <source>
        <dbReference type="EMBL" id="KXA97924.1"/>
    </source>
</evidence>
<dbReference type="GO" id="GO:0004803">
    <property type="term" value="F:transposase activity"/>
    <property type="evidence" value="ECO:0007669"/>
    <property type="project" value="InterPro"/>
</dbReference>
<dbReference type="Pfam" id="PF01609">
    <property type="entry name" value="DDE_Tnp_1"/>
    <property type="match status" value="1"/>
</dbReference>
<dbReference type="EMBL" id="LHXR01000015">
    <property type="protein sequence ID" value="KXA97924.1"/>
    <property type="molecule type" value="Genomic_DNA"/>
</dbReference>
<gene>
    <name evidence="2" type="ORF">AKJ37_02020</name>
</gene>
<organism evidence="2 3">
    <name type="scientific">candidate division MSBL1 archaeon SCGC-AAA259I09</name>
    <dbReference type="NCBI Taxonomy" id="1698267"/>
    <lineage>
        <taxon>Archaea</taxon>
        <taxon>Methanobacteriati</taxon>
        <taxon>Methanobacteriota</taxon>
        <taxon>candidate division MSBL1</taxon>
    </lineage>
</organism>
<comment type="caution">
    <text evidence="2">The sequence shown here is derived from an EMBL/GenBank/DDBJ whole genome shotgun (WGS) entry which is preliminary data.</text>
</comment>
<evidence type="ECO:0000313" key="3">
    <source>
        <dbReference type="Proteomes" id="UP000070463"/>
    </source>
</evidence>
<reference evidence="2 3" key="1">
    <citation type="journal article" date="2016" name="Sci. Rep.">
        <title>Metabolic traits of an uncultured archaeal lineage -MSBL1- from brine pools of the Red Sea.</title>
        <authorList>
            <person name="Mwirichia R."/>
            <person name="Alam I."/>
            <person name="Rashid M."/>
            <person name="Vinu M."/>
            <person name="Ba-Alawi W."/>
            <person name="Anthony Kamau A."/>
            <person name="Kamanda Ngugi D."/>
            <person name="Goker M."/>
            <person name="Klenk H.P."/>
            <person name="Bajic V."/>
            <person name="Stingl U."/>
        </authorList>
    </citation>
    <scope>NUCLEOTIDE SEQUENCE [LARGE SCALE GENOMIC DNA]</scope>
    <source>
        <strain evidence="2">SCGC-AAA259I09</strain>
    </source>
</reference>
<feature type="domain" description="Transposase IS4-like" evidence="1">
    <location>
        <begin position="155"/>
        <end position="326"/>
    </location>
</feature>
<evidence type="ECO:0000259" key="1">
    <source>
        <dbReference type="Pfam" id="PF01609"/>
    </source>
</evidence>
<name>A0A133UUN4_9EURY</name>
<keyword evidence="3" id="KW-1185">Reference proteome</keyword>
<sequence length="363" mass="42318">MKERNIEGLNEGTLNVEILSDLVLSFVVTFKESVLQRFHRNKTSVLDKKFTEFILIEAARALYRDAPVSFYERLSYNHELREALGLEHLDDLEKYEEYDRKRKKLKHHLDRVSKRNLKTSGSKIFALDTVIVEMDVNKLRSGKKVKKGLLGSEFMYSSSKGTVVGVQIAVLVNITKFSLEKIDIYSKRAAKKRIWKEMVIDKLGTYRGKKKKVIADAGFFAYDNYTRSVLRRIKPIIKIRSGCEDKLEKKLKNVNTEIEWFDKVQSDLIDELMVDFREIISSTIEGAKNYDEVKKIRGEIEHIFKAAKMLFGMENLHLYDKEKALTKSFVAIYVSTIFYQLLKTNQINHNRAIPLLAQRRDLF</sequence>
<dbReference type="GO" id="GO:0003677">
    <property type="term" value="F:DNA binding"/>
    <property type="evidence" value="ECO:0007669"/>
    <property type="project" value="InterPro"/>
</dbReference>
<dbReference type="InterPro" id="IPR002559">
    <property type="entry name" value="Transposase_11"/>
</dbReference>
<accession>A0A133UUN4</accession>